<reference evidence="3 4" key="1">
    <citation type="submission" date="2022-01" db="EMBL/GenBank/DDBJ databases">
        <authorList>
            <person name="Xiong W."/>
            <person name="Schranz E."/>
        </authorList>
    </citation>
    <scope>NUCLEOTIDE SEQUENCE [LARGE SCALE GENOMIC DNA]</scope>
</reference>
<dbReference type="Proteomes" id="UP001157418">
    <property type="component" value="Unassembled WGS sequence"/>
</dbReference>
<dbReference type="AlphaFoldDB" id="A0AAU9PUP0"/>
<comment type="caution">
    <text evidence="3">The sequence shown here is derived from an EMBL/GenBank/DDBJ whole genome shotgun (WGS) entry which is preliminary data.</text>
</comment>
<organism evidence="3 4">
    <name type="scientific">Lactuca virosa</name>
    <dbReference type="NCBI Taxonomy" id="75947"/>
    <lineage>
        <taxon>Eukaryota</taxon>
        <taxon>Viridiplantae</taxon>
        <taxon>Streptophyta</taxon>
        <taxon>Embryophyta</taxon>
        <taxon>Tracheophyta</taxon>
        <taxon>Spermatophyta</taxon>
        <taxon>Magnoliopsida</taxon>
        <taxon>eudicotyledons</taxon>
        <taxon>Gunneridae</taxon>
        <taxon>Pentapetalae</taxon>
        <taxon>asterids</taxon>
        <taxon>campanulids</taxon>
        <taxon>Asterales</taxon>
        <taxon>Asteraceae</taxon>
        <taxon>Cichorioideae</taxon>
        <taxon>Cichorieae</taxon>
        <taxon>Lactucinae</taxon>
        <taxon>Lactuca</taxon>
    </lineage>
</organism>
<proteinExistence type="predicted"/>
<gene>
    <name evidence="3" type="ORF">LVIROSA_LOCUS39103</name>
</gene>
<dbReference type="EMBL" id="CAKMRJ010005745">
    <property type="protein sequence ID" value="CAH1453894.1"/>
    <property type="molecule type" value="Genomic_DNA"/>
</dbReference>
<evidence type="ECO:0000256" key="2">
    <source>
        <dbReference type="SAM" id="Phobius"/>
    </source>
</evidence>
<feature type="region of interest" description="Disordered" evidence="1">
    <location>
        <begin position="1"/>
        <end position="45"/>
    </location>
</feature>
<accession>A0AAU9PUP0</accession>
<feature type="compositionally biased region" description="Polar residues" evidence="1">
    <location>
        <begin position="24"/>
        <end position="40"/>
    </location>
</feature>
<keyword evidence="4" id="KW-1185">Reference proteome</keyword>
<evidence type="ECO:0000313" key="4">
    <source>
        <dbReference type="Proteomes" id="UP001157418"/>
    </source>
</evidence>
<keyword evidence="2" id="KW-0812">Transmembrane</keyword>
<evidence type="ECO:0000313" key="3">
    <source>
        <dbReference type="EMBL" id="CAH1453894.1"/>
    </source>
</evidence>
<feature type="transmembrane region" description="Helical" evidence="2">
    <location>
        <begin position="104"/>
        <end position="122"/>
    </location>
</feature>
<sequence length="123" mass="13512">MHAQKKNPPHIGPESSVDQGPYVNASNGITNDPSSPTDNVKLNEEDPFERQKINDQSAAADVLVVPDAKNIVSRPSGQTSVKVADLNSIKKWLEQLFQQNRRSTWMLTYIAVISTLPLMGATL</sequence>
<name>A0AAU9PUP0_9ASTR</name>
<keyword evidence="2" id="KW-0472">Membrane</keyword>
<keyword evidence="2" id="KW-1133">Transmembrane helix</keyword>
<protein>
    <submittedName>
        <fullName evidence="3">Uncharacterized protein</fullName>
    </submittedName>
</protein>
<evidence type="ECO:0000256" key="1">
    <source>
        <dbReference type="SAM" id="MobiDB-lite"/>
    </source>
</evidence>